<dbReference type="RefSeq" id="WP_162336495.1">
    <property type="nucleotide sequence ID" value="NZ_JBHSRQ010000027.1"/>
</dbReference>
<gene>
    <name evidence="4" type="ORF">CSC78_03295</name>
</gene>
<evidence type="ECO:0000313" key="4">
    <source>
        <dbReference type="EMBL" id="KAF1726592.1"/>
    </source>
</evidence>
<organism evidence="4 5">
    <name type="scientific">Pseudoxanthomonas japonensis</name>
    <dbReference type="NCBI Taxonomy" id="69284"/>
    <lineage>
        <taxon>Bacteria</taxon>
        <taxon>Pseudomonadati</taxon>
        <taxon>Pseudomonadota</taxon>
        <taxon>Gammaproteobacteria</taxon>
        <taxon>Lysobacterales</taxon>
        <taxon>Lysobacteraceae</taxon>
        <taxon>Pseudoxanthomonas</taxon>
    </lineage>
</organism>
<dbReference type="CDD" id="cd06257">
    <property type="entry name" value="DnaJ"/>
    <property type="match status" value="1"/>
</dbReference>
<keyword evidence="5" id="KW-1185">Reference proteome</keyword>
<evidence type="ECO:0000313" key="5">
    <source>
        <dbReference type="Proteomes" id="UP000781710"/>
    </source>
</evidence>
<sequence>MNDGADFLALYKELGVDPECDTDTFKRAYRRRVSGLHPDRAGSGNGDEEKLKKLNRACSAALEFHRVHGRFPGTAVKSTVAPAGVRSEVVPAVGEDAIDDADSPMRWRALLWLGLGVALTALVLSASDDDHPASPTASAVSIPDVARPGARTTEIAVLKLGMTPREVIAVTGQPFGSDASGQQWLYGASWVRVACGQLVDWYSSPSRPLNVAHERPGPDDTVPGFRPRRHCPPGG</sequence>
<feature type="domain" description="J" evidence="3">
    <location>
        <begin position="9"/>
        <end position="70"/>
    </location>
</feature>
<dbReference type="EMBL" id="PDWW01000003">
    <property type="protein sequence ID" value="KAF1726592.1"/>
    <property type="molecule type" value="Genomic_DNA"/>
</dbReference>
<feature type="region of interest" description="Disordered" evidence="2">
    <location>
        <begin position="207"/>
        <end position="235"/>
    </location>
</feature>
<protein>
    <recommendedName>
        <fullName evidence="3">J domain-containing protein</fullName>
    </recommendedName>
</protein>
<evidence type="ECO:0000259" key="3">
    <source>
        <dbReference type="PROSITE" id="PS50076"/>
    </source>
</evidence>
<dbReference type="PROSITE" id="PS50076">
    <property type="entry name" value="DNAJ_2"/>
    <property type="match status" value="1"/>
</dbReference>
<feature type="compositionally biased region" description="Basic residues" evidence="2">
    <location>
        <begin position="226"/>
        <end position="235"/>
    </location>
</feature>
<dbReference type="SUPFAM" id="SSF46565">
    <property type="entry name" value="Chaperone J-domain"/>
    <property type="match status" value="1"/>
</dbReference>
<dbReference type="InterPro" id="IPR036869">
    <property type="entry name" value="J_dom_sf"/>
</dbReference>
<dbReference type="Gene3D" id="1.10.287.110">
    <property type="entry name" value="DnaJ domain"/>
    <property type="match status" value="1"/>
</dbReference>
<evidence type="ECO:0000256" key="2">
    <source>
        <dbReference type="SAM" id="MobiDB-lite"/>
    </source>
</evidence>
<proteinExistence type="predicted"/>
<reference evidence="4 5" key="1">
    <citation type="submission" date="2017-10" db="EMBL/GenBank/DDBJ databases">
        <title>Whole genome sequencing of members of genus Pseudoxanthomonas.</title>
        <authorList>
            <person name="Kumar S."/>
            <person name="Bansal K."/>
            <person name="Kaur A."/>
            <person name="Patil P."/>
            <person name="Sharma S."/>
            <person name="Patil P.B."/>
        </authorList>
    </citation>
    <scope>NUCLEOTIDE SEQUENCE [LARGE SCALE GENOMIC DNA]</scope>
    <source>
        <strain evidence="4 5">DSM 17109</strain>
    </source>
</reference>
<keyword evidence="1" id="KW-0143">Chaperone</keyword>
<dbReference type="Pfam" id="PF00226">
    <property type="entry name" value="DnaJ"/>
    <property type="match status" value="1"/>
</dbReference>
<evidence type="ECO:0000256" key="1">
    <source>
        <dbReference type="ARBA" id="ARBA00023186"/>
    </source>
</evidence>
<dbReference type="SMART" id="SM00271">
    <property type="entry name" value="DnaJ"/>
    <property type="match status" value="1"/>
</dbReference>
<name>A0ABQ6ZK93_9GAMM</name>
<dbReference type="Proteomes" id="UP000781710">
    <property type="component" value="Unassembled WGS sequence"/>
</dbReference>
<comment type="caution">
    <text evidence="4">The sequence shown here is derived from an EMBL/GenBank/DDBJ whole genome shotgun (WGS) entry which is preliminary data.</text>
</comment>
<dbReference type="InterPro" id="IPR001623">
    <property type="entry name" value="DnaJ_domain"/>
</dbReference>
<accession>A0ABQ6ZK93</accession>